<feature type="signal peptide" evidence="2">
    <location>
        <begin position="1"/>
        <end position="25"/>
    </location>
</feature>
<comment type="caution">
    <text evidence="3">The sequence shown here is derived from an EMBL/GenBank/DDBJ whole genome shotgun (WGS) entry which is preliminary data.</text>
</comment>
<keyword evidence="2" id="KW-0732">Signal</keyword>
<sequence length="241" mass="26367">MMAAIRDLPFPLAIICLVLIRGYRPLPTTSQVPGTYPMSPETPHMISTFPSHDYPDEEVTDTPLTDSRGTPHGKIAEQCNYKPCLEDQTPCAELAASTGCLCPGLPLYNEAPESPTLISVTWNGSEVVVQWCAPHSHITAFNVTVGGEQRQTFGKNRRKGGVGDIEHMSEVCVVAVNDAGTSQGSCLMYQPRDRSLTLLVGLIGGALGFLLLLLLAVLLWRHRRQRKQEANISMHNTTETQ</sequence>
<keyword evidence="1" id="KW-0472">Membrane</keyword>
<dbReference type="EMBL" id="JAUZQC010000015">
    <property type="protein sequence ID" value="KAK5858461.1"/>
    <property type="molecule type" value="Genomic_DNA"/>
</dbReference>
<evidence type="ECO:0008006" key="5">
    <source>
        <dbReference type="Google" id="ProtNLM"/>
    </source>
</evidence>
<keyword evidence="1" id="KW-0812">Transmembrane</keyword>
<protein>
    <recommendedName>
        <fullName evidence="5">LRRN4 C-terminal-like protein</fullName>
    </recommendedName>
</protein>
<dbReference type="NCBIfam" id="TIGR03501">
    <property type="entry name" value="GlyGly_CTERM"/>
    <property type="match status" value="1"/>
</dbReference>
<gene>
    <name evidence="3" type="ORF">PBY51_002598</name>
</gene>
<keyword evidence="1" id="KW-1133">Transmembrane helix</keyword>
<proteinExistence type="predicted"/>
<accession>A0AAN8AD93</accession>
<reference evidence="3 4" key="1">
    <citation type="journal article" date="2023" name="Genes (Basel)">
        <title>Chromosome-Level Genome Assembly and Circadian Gene Repertoire of the Patagonia Blennie Eleginops maclovinus-The Closest Ancestral Proxy of Antarctic Cryonotothenioids.</title>
        <authorList>
            <person name="Cheng C.C."/>
            <person name="Rivera-Colon A.G."/>
            <person name="Minhas B.F."/>
            <person name="Wilson L."/>
            <person name="Rayamajhi N."/>
            <person name="Vargas-Chacoff L."/>
            <person name="Catchen J.M."/>
        </authorList>
    </citation>
    <scope>NUCLEOTIDE SEQUENCE [LARGE SCALE GENOMIC DNA]</scope>
    <source>
        <strain evidence="3">JMC-PN-2008</strain>
    </source>
</reference>
<dbReference type="Proteomes" id="UP001346869">
    <property type="component" value="Unassembled WGS sequence"/>
</dbReference>
<name>A0AAN8AD93_ELEMC</name>
<dbReference type="InterPro" id="IPR020008">
    <property type="entry name" value="GlyGly_CTERM"/>
</dbReference>
<reference evidence="3 4" key="2">
    <citation type="journal article" date="2023" name="Mol. Biol. Evol.">
        <title>Genomics of Secondarily Temperate Adaptation in the Only Non-Antarctic Icefish.</title>
        <authorList>
            <person name="Rivera-Colon A.G."/>
            <person name="Rayamajhi N."/>
            <person name="Minhas B.F."/>
            <person name="Madrigal G."/>
            <person name="Bilyk K.T."/>
            <person name="Yoon V."/>
            <person name="Hune M."/>
            <person name="Gregory S."/>
            <person name="Cheng C.H.C."/>
            <person name="Catchen J.M."/>
        </authorList>
    </citation>
    <scope>NUCLEOTIDE SEQUENCE [LARGE SCALE GENOMIC DNA]</scope>
    <source>
        <strain evidence="3">JMC-PN-2008</strain>
    </source>
</reference>
<feature type="transmembrane region" description="Helical" evidence="1">
    <location>
        <begin position="196"/>
        <end position="220"/>
    </location>
</feature>
<feature type="chain" id="PRO_5042943274" description="LRRN4 C-terminal-like protein" evidence="2">
    <location>
        <begin position="26"/>
        <end position="241"/>
    </location>
</feature>
<evidence type="ECO:0000313" key="4">
    <source>
        <dbReference type="Proteomes" id="UP001346869"/>
    </source>
</evidence>
<evidence type="ECO:0000256" key="1">
    <source>
        <dbReference type="SAM" id="Phobius"/>
    </source>
</evidence>
<evidence type="ECO:0000256" key="2">
    <source>
        <dbReference type="SAM" id="SignalP"/>
    </source>
</evidence>
<dbReference type="AlphaFoldDB" id="A0AAN8AD93"/>
<organism evidence="3 4">
    <name type="scientific">Eleginops maclovinus</name>
    <name type="common">Patagonian blennie</name>
    <name type="synonym">Eleginus maclovinus</name>
    <dbReference type="NCBI Taxonomy" id="56733"/>
    <lineage>
        <taxon>Eukaryota</taxon>
        <taxon>Metazoa</taxon>
        <taxon>Chordata</taxon>
        <taxon>Craniata</taxon>
        <taxon>Vertebrata</taxon>
        <taxon>Euteleostomi</taxon>
        <taxon>Actinopterygii</taxon>
        <taxon>Neopterygii</taxon>
        <taxon>Teleostei</taxon>
        <taxon>Neoteleostei</taxon>
        <taxon>Acanthomorphata</taxon>
        <taxon>Eupercaria</taxon>
        <taxon>Perciformes</taxon>
        <taxon>Notothenioidei</taxon>
        <taxon>Eleginopidae</taxon>
        <taxon>Eleginops</taxon>
    </lineage>
</organism>
<keyword evidence="4" id="KW-1185">Reference proteome</keyword>
<evidence type="ECO:0000313" key="3">
    <source>
        <dbReference type="EMBL" id="KAK5858461.1"/>
    </source>
</evidence>